<proteinExistence type="predicted"/>
<accession>A0AAD6YRL2</accession>
<dbReference type="Pfam" id="PF13302">
    <property type="entry name" value="Acetyltransf_3"/>
    <property type="match status" value="1"/>
</dbReference>
<feature type="domain" description="N-acetyltransferase" evidence="1">
    <location>
        <begin position="26"/>
        <end position="174"/>
    </location>
</feature>
<dbReference type="InterPro" id="IPR051908">
    <property type="entry name" value="Ribosomal_N-acetyltransferase"/>
</dbReference>
<dbReference type="AlphaFoldDB" id="A0AAD6YRL2"/>
<comment type="caution">
    <text evidence="2">The sequence shown here is derived from an EMBL/GenBank/DDBJ whole genome shotgun (WGS) entry which is preliminary data.</text>
</comment>
<name>A0AAD6YRL2_9AGAR</name>
<dbReference type="PANTHER" id="PTHR43441:SF5">
    <property type="entry name" value="FAMILY ACETYLTRANSFERASE, PUTATIVE-RELATED"/>
    <property type="match status" value="1"/>
</dbReference>
<sequence length="232" mass="25650">MNSVSSYDAQVNFNHPVPTSVLETSRVKLIPFLPHVHGDEFHAKLSAHPELTQFLPCAFTPAIIQELLRDPESVLFAVIDKTKGDGDDAHGTWGFAGMIGLLHTSSQNLCTEIGPVICFPEFQRTFVTSNAVAILLRYCLNVPAHGGLGFRRVQWTAHPANVASIKTAERMGMKREGVLRWTWVLPLGVEGMQVPPERGQGAGRDSVLLAAYWDDWENGGREHVDKIVDRQS</sequence>
<dbReference type="GO" id="GO:0008999">
    <property type="term" value="F:protein-N-terminal-alanine acetyltransferase activity"/>
    <property type="evidence" value="ECO:0007669"/>
    <property type="project" value="TreeGrafter"/>
</dbReference>
<dbReference type="PANTHER" id="PTHR43441">
    <property type="entry name" value="RIBOSOMAL-PROTEIN-SERINE ACETYLTRANSFERASE"/>
    <property type="match status" value="1"/>
</dbReference>
<dbReference type="Proteomes" id="UP001219525">
    <property type="component" value="Unassembled WGS sequence"/>
</dbReference>
<gene>
    <name evidence="2" type="ORF">GGX14DRAFT_628668</name>
</gene>
<evidence type="ECO:0000259" key="1">
    <source>
        <dbReference type="Pfam" id="PF13302"/>
    </source>
</evidence>
<evidence type="ECO:0000313" key="2">
    <source>
        <dbReference type="EMBL" id="KAJ7227183.1"/>
    </source>
</evidence>
<evidence type="ECO:0000313" key="3">
    <source>
        <dbReference type="Proteomes" id="UP001219525"/>
    </source>
</evidence>
<dbReference type="InterPro" id="IPR000182">
    <property type="entry name" value="GNAT_dom"/>
</dbReference>
<dbReference type="EMBL" id="JARJCW010000003">
    <property type="protein sequence ID" value="KAJ7227183.1"/>
    <property type="molecule type" value="Genomic_DNA"/>
</dbReference>
<reference evidence="2" key="1">
    <citation type="submission" date="2023-03" db="EMBL/GenBank/DDBJ databases">
        <title>Massive genome expansion in bonnet fungi (Mycena s.s.) driven by repeated elements and novel gene families across ecological guilds.</title>
        <authorList>
            <consortium name="Lawrence Berkeley National Laboratory"/>
            <person name="Harder C.B."/>
            <person name="Miyauchi S."/>
            <person name="Viragh M."/>
            <person name="Kuo A."/>
            <person name="Thoen E."/>
            <person name="Andreopoulos B."/>
            <person name="Lu D."/>
            <person name="Skrede I."/>
            <person name="Drula E."/>
            <person name="Henrissat B."/>
            <person name="Morin E."/>
            <person name="Kohler A."/>
            <person name="Barry K."/>
            <person name="LaButti K."/>
            <person name="Morin E."/>
            <person name="Salamov A."/>
            <person name="Lipzen A."/>
            <person name="Mereny Z."/>
            <person name="Hegedus B."/>
            <person name="Baldrian P."/>
            <person name="Stursova M."/>
            <person name="Weitz H."/>
            <person name="Taylor A."/>
            <person name="Grigoriev I.V."/>
            <person name="Nagy L.G."/>
            <person name="Martin F."/>
            <person name="Kauserud H."/>
        </authorList>
    </citation>
    <scope>NUCLEOTIDE SEQUENCE</scope>
    <source>
        <strain evidence="2">9144</strain>
    </source>
</reference>
<dbReference type="Gene3D" id="3.40.630.30">
    <property type="match status" value="1"/>
</dbReference>
<dbReference type="GO" id="GO:1990189">
    <property type="term" value="F:protein N-terminal-serine acetyltransferase activity"/>
    <property type="evidence" value="ECO:0007669"/>
    <property type="project" value="TreeGrafter"/>
</dbReference>
<keyword evidence="3" id="KW-1185">Reference proteome</keyword>
<organism evidence="2 3">
    <name type="scientific">Mycena pura</name>
    <dbReference type="NCBI Taxonomy" id="153505"/>
    <lineage>
        <taxon>Eukaryota</taxon>
        <taxon>Fungi</taxon>
        <taxon>Dikarya</taxon>
        <taxon>Basidiomycota</taxon>
        <taxon>Agaricomycotina</taxon>
        <taxon>Agaricomycetes</taxon>
        <taxon>Agaricomycetidae</taxon>
        <taxon>Agaricales</taxon>
        <taxon>Marasmiineae</taxon>
        <taxon>Mycenaceae</taxon>
        <taxon>Mycena</taxon>
    </lineage>
</organism>
<dbReference type="InterPro" id="IPR016181">
    <property type="entry name" value="Acyl_CoA_acyltransferase"/>
</dbReference>
<dbReference type="SUPFAM" id="SSF55729">
    <property type="entry name" value="Acyl-CoA N-acyltransferases (Nat)"/>
    <property type="match status" value="1"/>
</dbReference>
<protein>
    <submittedName>
        <fullName evidence="2">Acyl-CoA N-acyltransferase</fullName>
    </submittedName>
</protein>